<evidence type="ECO:0000256" key="3">
    <source>
        <dbReference type="ARBA" id="ARBA00022989"/>
    </source>
</evidence>
<dbReference type="GO" id="GO:0005886">
    <property type="term" value="C:plasma membrane"/>
    <property type="evidence" value="ECO:0007669"/>
    <property type="project" value="TreeGrafter"/>
</dbReference>
<dbReference type="GO" id="GO:0007189">
    <property type="term" value="P:adenylate cyclase-activating G protein-coupled receptor signaling pathway"/>
    <property type="evidence" value="ECO:0007669"/>
    <property type="project" value="TreeGrafter"/>
</dbReference>
<proteinExistence type="predicted"/>
<keyword evidence="3 6" id="KW-1133">Transmembrane helix</keyword>
<dbReference type="EMBL" id="JAGPYM010000005">
    <property type="protein sequence ID" value="KAH6894553.1"/>
    <property type="molecule type" value="Genomic_DNA"/>
</dbReference>
<feature type="transmembrane region" description="Helical" evidence="6">
    <location>
        <begin position="203"/>
        <end position="223"/>
    </location>
</feature>
<dbReference type="InterPro" id="IPR023041">
    <property type="entry name" value="Glucose_rcpt_Git3-like_N"/>
</dbReference>
<feature type="transmembrane region" description="Helical" evidence="6">
    <location>
        <begin position="81"/>
        <end position="101"/>
    </location>
</feature>
<comment type="caution">
    <text evidence="9">The sequence shown here is derived from an EMBL/GenBank/DDBJ whole genome shotgun (WGS) entry which is preliminary data.</text>
</comment>
<evidence type="ECO:0000256" key="1">
    <source>
        <dbReference type="ARBA" id="ARBA00004141"/>
    </source>
</evidence>
<dbReference type="OrthoDB" id="5368598at2759"/>
<sequence length="577" mass="65288">MVLDQISRNMASLSETWLSPRSALEERKAANQKLSVLALTPDQTYYLHIASVAAASLSLVAGMMTTYWFFRMRRSYRHDLIMLLIGFDMFQAIWFFTFPAVELVHGPISSTSKFCEASGFFLTLSIIVSDVAIMLITIHTALYIFRGEQGLYPFRKYAYVALACYPIIMASLAFVNKAGYVNTGQFCYLPIDPVWVRLVLSWAPRYVTFATILFCSAAIYVYVKILMRRFGDIKNAEAEQPSIGSAFSAPARLQLPSTPPTPTINSHGLFPSGPSSRRNSADDPFREHSVSTMSTLRPDSSPKKTYTSKLSRKSYHSTRRYSQAWMDNTLPPYFRHQSSEPDLRSMAGAHELATLAEVHIPDSTQSPLFARAYLDPNDPDAGFWNRPLTDSAEPRSRTPSLPNIFTMLGRGPDNDSAASDTWILAQTQPRLDATGLVKTRETIRRQVKHVFIYPVVYVAVWTLPFIVHLTNYGKGVPFGVRMASVCCLCLHGCIDAAIFSWKEKPWLHTRRLGHRISLSCWKRTSQYDGMNTNAGRTREEMMTDGRLARQRRDRELADRQQDSRGRKGAAEWWDSDV</sequence>
<feature type="region of interest" description="Disordered" evidence="5">
    <location>
        <begin position="257"/>
        <end position="313"/>
    </location>
</feature>
<reference evidence="9 10" key="1">
    <citation type="journal article" date="2021" name="Nat. Commun.">
        <title>Genetic determinants of endophytism in the Arabidopsis root mycobiome.</title>
        <authorList>
            <person name="Mesny F."/>
            <person name="Miyauchi S."/>
            <person name="Thiergart T."/>
            <person name="Pickel B."/>
            <person name="Atanasova L."/>
            <person name="Karlsson M."/>
            <person name="Huettel B."/>
            <person name="Barry K.W."/>
            <person name="Haridas S."/>
            <person name="Chen C."/>
            <person name="Bauer D."/>
            <person name="Andreopoulos W."/>
            <person name="Pangilinan J."/>
            <person name="LaButti K."/>
            <person name="Riley R."/>
            <person name="Lipzen A."/>
            <person name="Clum A."/>
            <person name="Drula E."/>
            <person name="Henrissat B."/>
            <person name="Kohler A."/>
            <person name="Grigoriev I.V."/>
            <person name="Martin F.M."/>
            <person name="Hacquard S."/>
        </authorList>
    </citation>
    <scope>NUCLEOTIDE SEQUENCE [LARGE SCALE GENOMIC DNA]</scope>
    <source>
        <strain evidence="9 10">MPI-CAGE-CH-0241</strain>
    </source>
</reference>
<evidence type="ECO:0000256" key="6">
    <source>
        <dbReference type="SAM" id="Phobius"/>
    </source>
</evidence>
<evidence type="ECO:0000256" key="2">
    <source>
        <dbReference type="ARBA" id="ARBA00022692"/>
    </source>
</evidence>
<evidence type="ECO:0000313" key="9">
    <source>
        <dbReference type="EMBL" id="KAH6894553.1"/>
    </source>
</evidence>
<dbReference type="Pfam" id="PF11970">
    <property type="entry name" value="GPR_Gpa2_C"/>
    <property type="match status" value="1"/>
</dbReference>
<dbReference type="Pfam" id="PF11710">
    <property type="entry name" value="Git3"/>
    <property type="match status" value="1"/>
</dbReference>
<protein>
    <submittedName>
        <fullName evidence="9">G protein-coupled glucose receptor regulating Gpa2-domain-containing protein</fullName>
    </submittedName>
</protein>
<dbReference type="SUPFAM" id="SSF81321">
    <property type="entry name" value="Family A G protein-coupled receptor-like"/>
    <property type="match status" value="1"/>
</dbReference>
<comment type="subcellular location">
    <subcellularLocation>
        <location evidence="1">Membrane</location>
        <topology evidence="1">Multi-pass membrane protein</topology>
    </subcellularLocation>
</comment>
<feature type="region of interest" description="Disordered" evidence="5">
    <location>
        <begin position="531"/>
        <end position="577"/>
    </location>
</feature>
<evidence type="ECO:0000259" key="7">
    <source>
        <dbReference type="Pfam" id="PF11710"/>
    </source>
</evidence>
<gene>
    <name evidence="9" type="ORF">B0T10DRAFT_253908</name>
</gene>
<keyword evidence="9" id="KW-0675">Receptor</keyword>
<feature type="transmembrane region" description="Helical" evidence="6">
    <location>
        <begin position="450"/>
        <end position="470"/>
    </location>
</feature>
<accession>A0A9P8WBM4</accession>
<evidence type="ECO:0000256" key="5">
    <source>
        <dbReference type="SAM" id="MobiDB-lite"/>
    </source>
</evidence>
<dbReference type="PANTHER" id="PTHR23112">
    <property type="entry name" value="G PROTEIN-COUPLED RECEPTOR 157-RELATED"/>
    <property type="match status" value="1"/>
</dbReference>
<dbReference type="AlphaFoldDB" id="A0A9P8WBM4"/>
<evidence type="ECO:0000313" key="10">
    <source>
        <dbReference type="Proteomes" id="UP000777438"/>
    </source>
</evidence>
<feature type="transmembrane region" description="Helical" evidence="6">
    <location>
        <begin position="157"/>
        <end position="175"/>
    </location>
</feature>
<keyword evidence="2 6" id="KW-0812">Transmembrane</keyword>
<feature type="transmembrane region" description="Helical" evidence="6">
    <location>
        <begin position="482"/>
        <end position="501"/>
    </location>
</feature>
<feature type="compositionally biased region" description="Basic and acidic residues" evidence="5">
    <location>
        <begin position="536"/>
        <end position="569"/>
    </location>
</feature>
<feature type="compositionally biased region" description="Polar residues" evidence="5">
    <location>
        <begin position="290"/>
        <end position="309"/>
    </location>
</feature>
<feature type="transmembrane region" description="Helical" evidence="6">
    <location>
        <begin position="121"/>
        <end position="145"/>
    </location>
</feature>
<dbReference type="Proteomes" id="UP000777438">
    <property type="component" value="Unassembled WGS sequence"/>
</dbReference>
<feature type="domain" description="G protein-coupled receptor GPR1/2/3 C-terminal" evidence="8">
    <location>
        <begin position="438"/>
        <end position="506"/>
    </location>
</feature>
<evidence type="ECO:0000259" key="8">
    <source>
        <dbReference type="Pfam" id="PF11970"/>
    </source>
</evidence>
<feature type="domain" description="Glucose receptor Git3-like N-terminal" evidence="7">
    <location>
        <begin position="47"/>
        <end position="228"/>
    </location>
</feature>
<dbReference type="GO" id="GO:0004930">
    <property type="term" value="F:G protein-coupled receptor activity"/>
    <property type="evidence" value="ECO:0007669"/>
    <property type="project" value="TreeGrafter"/>
</dbReference>
<dbReference type="PANTHER" id="PTHR23112:SF37">
    <property type="entry name" value="G PROTEIN-COUPLED RECEPTOR GPR1"/>
    <property type="match status" value="1"/>
</dbReference>
<feature type="transmembrane region" description="Helical" evidence="6">
    <location>
        <begin position="45"/>
        <end position="69"/>
    </location>
</feature>
<evidence type="ECO:0000256" key="4">
    <source>
        <dbReference type="ARBA" id="ARBA00023136"/>
    </source>
</evidence>
<keyword evidence="4 6" id="KW-0472">Membrane</keyword>
<name>A0A9P8WBM4_9HYPO</name>
<dbReference type="Gene3D" id="1.20.1070.10">
    <property type="entry name" value="Rhodopsin 7-helix transmembrane proteins"/>
    <property type="match status" value="1"/>
</dbReference>
<keyword evidence="10" id="KW-1185">Reference proteome</keyword>
<organism evidence="9 10">
    <name type="scientific">Thelonectria olida</name>
    <dbReference type="NCBI Taxonomy" id="1576542"/>
    <lineage>
        <taxon>Eukaryota</taxon>
        <taxon>Fungi</taxon>
        <taxon>Dikarya</taxon>
        <taxon>Ascomycota</taxon>
        <taxon>Pezizomycotina</taxon>
        <taxon>Sordariomycetes</taxon>
        <taxon>Hypocreomycetidae</taxon>
        <taxon>Hypocreales</taxon>
        <taxon>Nectriaceae</taxon>
        <taxon>Thelonectria</taxon>
    </lineage>
</organism>
<dbReference type="InterPro" id="IPR022596">
    <property type="entry name" value="GPR1/2/3_C"/>
</dbReference>
<feature type="compositionally biased region" description="Basic and acidic residues" evidence="5">
    <location>
        <begin position="279"/>
        <end position="289"/>
    </location>
</feature>